<evidence type="ECO:0000256" key="1">
    <source>
        <dbReference type="SAM" id="SignalP"/>
    </source>
</evidence>
<feature type="chain" id="PRO_5024278379" evidence="1">
    <location>
        <begin position="24"/>
        <end position="122"/>
    </location>
</feature>
<name>A0A5S3Z3L3_9GAMM</name>
<dbReference type="Proteomes" id="UP000305874">
    <property type="component" value="Unassembled WGS sequence"/>
</dbReference>
<reference evidence="3" key="2">
    <citation type="submission" date="2019-06" db="EMBL/GenBank/DDBJ databases">
        <title>Co-occurence of chitin degradation, pigmentation and bioactivity in marine Pseudoalteromonas.</title>
        <authorList>
            <person name="Sonnenschein E.C."/>
            <person name="Bech P.K."/>
        </authorList>
    </citation>
    <scope>NUCLEOTIDE SEQUENCE [LARGE SCALE GENOMIC DNA]</scope>
    <source>
        <strain evidence="3">S2897</strain>
    </source>
</reference>
<evidence type="ECO:0000313" key="3">
    <source>
        <dbReference type="Proteomes" id="UP000305874"/>
    </source>
</evidence>
<dbReference type="RefSeq" id="WP_045980552.1">
    <property type="nucleotide sequence ID" value="NZ_JXXY01000022.1"/>
</dbReference>
<comment type="caution">
    <text evidence="2">The sequence shown here is derived from an EMBL/GenBank/DDBJ whole genome shotgun (WGS) entry which is preliminary data.</text>
</comment>
<proteinExistence type="predicted"/>
<accession>A0A5S3Z3L3</accession>
<organism evidence="2 3">
    <name type="scientific">Pseudoalteromonas ruthenica</name>
    <dbReference type="NCBI Taxonomy" id="151081"/>
    <lineage>
        <taxon>Bacteria</taxon>
        <taxon>Pseudomonadati</taxon>
        <taxon>Pseudomonadota</taxon>
        <taxon>Gammaproteobacteria</taxon>
        <taxon>Alteromonadales</taxon>
        <taxon>Pseudoalteromonadaceae</taxon>
        <taxon>Pseudoalteromonas</taxon>
    </lineage>
</organism>
<dbReference type="GeneID" id="58229419"/>
<protein>
    <submittedName>
        <fullName evidence="2">Uncharacterized protein</fullName>
    </submittedName>
</protein>
<gene>
    <name evidence="2" type="ORF">CWC05_13550</name>
</gene>
<keyword evidence="1" id="KW-0732">Signal</keyword>
<sequence>MTLKKITTLLASMLFITSTGCNSTSDSQLKQTLLVNAADEQVAEIISRILDADKVRLSGGVFTQQSSLVLSHPNVVDSQGNPIMGKQITMPDRFMLMRDEDQCYIHHLNSDTLVAAPQLQCQ</sequence>
<reference evidence="2 3" key="1">
    <citation type="submission" date="2017-12" db="EMBL/GenBank/DDBJ databases">
        <authorList>
            <person name="Paulsen S."/>
            <person name="Gram L.K."/>
        </authorList>
    </citation>
    <scope>NUCLEOTIDE SEQUENCE [LARGE SCALE GENOMIC DNA]</scope>
    <source>
        <strain evidence="2 3">S2897</strain>
    </source>
</reference>
<evidence type="ECO:0000313" key="2">
    <source>
        <dbReference type="EMBL" id="TMP86430.1"/>
    </source>
</evidence>
<dbReference type="PROSITE" id="PS51257">
    <property type="entry name" value="PROKAR_LIPOPROTEIN"/>
    <property type="match status" value="1"/>
</dbReference>
<dbReference type="EMBL" id="PNCG01000014">
    <property type="protein sequence ID" value="TMP86430.1"/>
    <property type="molecule type" value="Genomic_DNA"/>
</dbReference>
<dbReference type="OrthoDB" id="6291821at2"/>
<feature type="signal peptide" evidence="1">
    <location>
        <begin position="1"/>
        <end position="23"/>
    </location>
</feature>
<dbReference type="AlphaFoldDB" id="A0A5S3Z3L3"/>